<name>A0A834SHN4_9FABA</name>
<dbReference type="Proteomes" id="UP000634136">
    <property type="component" value="Unassembled WGS sequence"/>
</dbReference>
<evidence type="ECO:0000313" key="3">
    <source>
        <dbReference type="Proteomes" id="UP000634136"/>
    </source>
</evidence>
<dbReference type="SUPFAM" id="SSF50249">
    <property type="entry name" value="Nucleic acid-binding proteins"/>
    <property type="match status" value="1"/>
</dbReference>
<keyword evidence="3" id="KW-1185">Reference proteome</keyword>
<dbReference type="CDD" id="cd04480">
    <property type="entry name" value="RPA1_DBD_A_like"/>
    <property type="match status" value="1"/>
</dbReference>
<sequence>MASRNQPLTSMNPMQHRDTTVKVRVVRLWFVPPYSSNTSKPNPGAVAIQMVLCDSENCTIGASVPSMYLNKFKGSLVEGGVYFISRFGVGGSGGNFRITTHAFKINFQFERDLTNMAVNAKFRKYIALHIMLGHNLANLCLKLNVCVYDSAFKKHDDSTFKNIVEDHKQSFY</sequence>
<accession>A0A834SHN4</accession>
<comment type="caution">
    <text evidence="2">The sequence shown here is derived from an EMBL/GenBank/DDBJ whole genome shotgun (WGS) entry which is preliminary data.</text>
</comment>
<dbReference type="EMBL" id="JAAIUW010000013">
    <property type="protein sequence ID" value="KAF7802695.1"/>
    <property type="molecule type" value="Genomic_DNA"/>
</dbReference>
<dbReference type="Gene3D" id="2.40.50.140">
    <property type="entry name" value="Nucleic acid-binding proteins"/>
    <property type="match status" value="1"/>
</dbReference>
<keyword evidence="2" id="KW-0238">DNA-binding</keyword>
<dbReference type="AlphaFoldDB" id="A0A834SHN4"/>
<proteinExistence type="predicted"/>
<dbReference type="InterPro" id="IPR003871">
    <property type="entry name" value="RFA1B/D_OB_1st"/>
</dbReference>
<organism evidence="2 3">
    <name type="scientific">Senna tora</name>
    <dbReference type="NCBI Taxonomy" id="362788"/>
    <lineage>
        <taxon>Eukaryota</taxon>
        <taxon>Viridiplantae</taxon>
        <taxon>Streptophyta</taxon>
        <taxon>Embryophyta</taxon>
        <taxon>Tracheophyta</taxon>
        <taxon>Spermatophyta</taxon>
        <taxon>Magnoliopsida</taxon>
        <taxon>eudicotyledons</taxon>
        <taxon>Gunneridae</taxon>
        <taxon>Pentapetalae</taxon>
        <taxon>rosids</taxon>
        <taxon>fabids</taxon>
        <taxon>Fabales</taxon>
        <taxon>Fabaceae</taxon>
        <taxon>Caesalpinioideae</taxon>
        <taxon>Cassia clade</taxon>
        <taxon>Senna</taxon>
    </lineage>
</organism>
<reference evidence="2" key="1">
    <citation type="submission" date="2020-09" db="EMBL/GenBank/DDBJ databases">
        <title>Genome-Enabled Discovery of Anthraquinone Biosynthesis in Senna tora.</title>
        <authorList>
            <person name="Kang S.-H."/>
            <person name="Pandey R.P."/>
            <person name="Lee C.-M."/>
            <person name="Sim J.-S."/>
            <person name="Jeong J.-T."/>
            <person name="Choi B.-S."/>
            <person name="Jung M."/>
            <person name="Ginzburg D."/>
            <person name="Zhao K."/>
            <person name="Won S.Y."/>
            <person name="Oh T.-J."/>
            <person name="Yu Y."/>
            <person name="Kim N.-H."/>
            <person name="Lee O.R."/>
            <person name="Lee T.-H."/>
            <person name="Bashyal P."/>
            <person name="Kim T.-S."/>
            <person name="Lee W.-H."/>
            <person name="Kawkins C."/>
            <person name="Kim C.-K."/>
            <person name="Kim J.S."/>
            <person name="Ahn B.O."/>
            <person name="Rhee S.Y."/>
            <person name="Sohng J.K."/>
        </authorList>
    </citation>
    <scope>NUCLEOTIDE SEQUENCE</scope>
    <source>
        <tissue evidence="2">Leaf</tissue>
    </source>
</reference>
<evidence type="ECO:0000259" key="1">
    <source>
        <dbReference type="Pfam" id="PF02721"/>
    </source>
</evidence>
<protein>
    <submittedName>
        <fullName evidence="2">Replication protein A 70 kDa DNA-binding subunit C-like</fullName>
    </submittedName>
</protein>
<dbReference type="InterPro" id="IPR012340">
    <property type="entry name" value="NA-bd_OB-fold"/>
</dbReference>
<evidence type="ECO:0000313" key="2">
    <source>
        <dbReference type="EMBL" id="KAF7802695.1"/>
    </source>
</evidence>
<dbReference type="GO" id="GO:0003677">
    <property type="term" value="F:DNA binding"/>
    <property type="evidence" value="ECO:0007669"/>
    <property type="project" value="UniProtKB-KW"/>
</dbReference>
<gene>
    <name evidence="2" type="ORF">G2W53_041806</name>
</gene>
<dbReference type="OrthoDB" id="1935380at2759"/>
<feature type="domain" description="Replication protein A 70 kDa DNA-binding subunit B/D first OB fold" evidence="1">
    <location>
        <begin position="6"/>
        <end position="113"/>
    </location>
</feature>
<dbReference type="Pfam" id="PF02721">
    <property type="entry name" value="DUF223"/>
    <property type="match status" value="1"/>
</dbReference>